<proteinExistence type="predicted"/>
<keyword evidence="1" id="KW-0812">Transmembrane</keyword>
<keyword evidence="1" id="KW-1133">Transmembrane helix</keyword>
<sequence length="253" mass="27262">MARRAVAALIEAADLVAHKVGVAAEPRARQLRRRRRALRWGLIATVTCVFWALATAVFASWTTPVWVLIITSAIAAGAAIPATLLLLRYRWLRSLPLPAARPSPARRLPPPGSAARPAMWALGASERGLFSLLGVLERGQLLPDSEIRQLKDAATGTAATMAATASEVVSMEKALNASPYSRDHLTPTINAFTAQLGGGVRQYNEMVTAAAQLVSAADSPMSRQRYHAELTGATDRLRSWAYAFDELAAMHRS</sequence>
<dbReference type="Pfam" id="PF25587">
    <property type="entry name" value="Rv2743c"/>
    <property type="match status" value="1"/>
</dbReference>
<keyword evidence="3" id="KW-1185">Reference proteome</keyword>
<keyword evidence="1" id="KW-0472">Membrane</keyword>
<organism evidence="2 3">
    <name type="scientific">Mycolicibacillus parakoreensis</name>
    <dbReference type="NCBI Taxonomy" id="1069221"/>
    <lineage>
        <taxon>Bacteria</taxon>
        <taxon>Bacillati</taxon>
        <taxon>Actinomycetota</taxon>
        <taxon>Actinomycetes</taxon>
        <taxon>Mycobacteriales</taxon>
        <taxon>Mycobacteriaceae</taxon>
        <taxon>Mycolicibacillus</taxon>
    </lineage>
</organism>
<name>A0ABY3TV56_9MYCO</name>
<dbReference type="EMBL" id="CP092365">
    <property type="protein sequence ID" value="ULN51599.1"/>
    <property type="molecule type" value="Genomic_DNA"/>
</dbReference>
<accession>A0ABY3TV56</accession>
<evidence type="ECO:0000313" key="2">
    <source>
        <dbReference type="EMBL" id="ULN51599.1"/>
    </source>
</evidence>
<evidence type="ECO:0008006" key="4">
    <source>
        <dbReference type="Google" id="ProtNLM"/>
    </source>
</evidence>
<feature type="transmembrane region" description="Helical" evidence="1">
    <location>
        <begin position="65"/>
        <end position="87"/>
    </location>
</feature>
<evidence type="ECO:0000256" key="1">
    <source>
        <dbReference type="SAM" id="Phobius"/>
    </source>
</evidence>
<gene>
    <name evidence="2" type="ORF">MIU77_11845</name>
</gene>
<dbReference type="Proteomes" id="UP001055200">
    <property type="component" value="Chromosome"/>
</dbReference>
<reference evidence="2" key="1">
    <citation type="submission" date="2022-08" db="EMBL/GenBank/DDBJ databases">
        <title>Complete genome sequence of 14 non-tuberculosis mycobacteria type-strains.</title>
        <authorList>
            <person name="Igarashi Y."/>
            <person name="Osugi A."/>
            <person name="Mitarai S."/>
        </authorList>
    </citation>
    <scope>NUCLEOTIDE SEQUENCE</scope>
    <source>
        <strain evidence="2">DSM 45575</strain>
    </source>
</reference>
<dbReference type="InterPro" id="IPR057952">
    <property type="entry name" value="Rv2743c-like"/>
</dbReference>
<dbReference type="NCBIfam" id="NF047839">
    <property type="entry name" value="PspM_Rv2743c"/>
    <property type="match status" value="1"/>
</dbReference>
<dbReference type="RefSeq" id="WP_240169882.1">
    <property type="nucleotide sequence ID" value="NZ_CP092365.1"/>
</dbReference>
<protein>
    <recommendedName>
        <fullName evidence="4">Membrane alanine rich protein</fullName>
    </recommendedName>
</protein>
<evidence type="ECO:0000313" key="3">
    <source>
        <dbReference type="Proteomes" id="UP001055200"/>
    </source>
</evidence>
<feature type="transmembrane region" description="Helical" evidence="1">
    <location>
        <begin position="37"/>
        <end position="59"/>
    </location>
</feature>